<keyword evidence="3" id="KW-1185">Reference proteome</keyword>
<dbReference type="Proteomes" id="UP001237642">
    <property type="component" value="Unassembled WGS sequence"/>
</dbReference>
<protein>
    <submittedName>
        <fullName evidence="2">Uncharacterized protein</fullName>
    </submittedName>
</protein>
<name>A0AAD8INY6_9APIA</name>
<evidence type="ECO:0000313" key="3">
    <source>
        <dbReference type="Proteomes" id="UP001237642"/>
    </source>
</evidence>
<organism evidence="2 3">
    <name type="scientific">Heracleum sosnowskyi</name>
    <dbReference type="NCBI Taxonomy" id="360622"/>
    <lineage>
        <taxon>Eukaryota</taxon>
        <taxon>Viridiplantae</taxon>
        <taxon>Streptophyta</taxon>
        <taxon>Embryophyta</taxon>
        <taxon>Tracheophyta</taxon>
        <taxon>Spermatophyta</taxon>
        <taxon>Magnoliopsida</taxon>
        <taxon>eudicotyledons</taxon>
        <taxon>Gunneridae</taxon>
        <taxon>Pentapetalae</taxon>
        <taxon>asterids</taxon>
        <taxon>campanulids</taxon>
        <taxon>Apiales</taxon>
        <taxon>Apiaceae</taxon>
        <taxon>Apioideae</taxon>
        <taxon>apioid superclade</taxon>
        <taxon>Tordylieae</taxon>
        <taxon>Tordyliinae</taxon>
        <taxon>Heracleum</taxon>
    </lineage>
</organism>
<feature type="region of interest" description="Disordered" evidence="1">
    <location>
        <begin position="163"/>
        <end position="186"/>
    </location>
</feature>
<gene>
    <name evidence="2" type="ORF">POM88_016731</name>
</gene>
<dbReference type="PANTHER" id="PTHR34660">
    <property type="entry name" value="MYB-LIKE PROTEIN X"/>
    <property type="match status" value="1"/>
</dbReference>
<dbReference type="PANTHER" id="PTHR34660:SF7">
    <property type="entry name" value="DNA LIGASE-LIKE PROTEIN"/>
    <property type="match status" value="1"/>
</dbReference>
<feature type="compositionally biased region" description="Polar residues" evidence="1">
    <location>
        <begin position="117"/>
        <end position="131"/>
    </location>
</feature>
<proteinExistence type="predicted"/>
<comment type="caution">
    <text evidence="2">The sequence shown here is derived from an EMBL/GenBank/DDBJ whole genome shotgun (WGS) entry which is preliminary data.</text>
</comment>
<evidence type="ECO:0000313" key="2">
    <source>
        <dbReference type="EMBL" id="KAK1388553.1"/>
    </source>
</evidence>
<feature type="compositionally biased region" description="Basic and acidic residues" evidence="1">
    <location>
        <begin position="62"/>
        <end position="84"/>
    </location>
</feature>
<dbReference type="EMBL" id="JAUIZM010000004">
    <property type="protein sequence ID" value="KAK1388553.1"/>
    <property type="molecule type" value="Genomic_DNA"/>
</dbReference>
<accession>A0AAD8INY6</accession>
<evidence type="ECO:0000256" key="1">
    <source>
        <dbReference type="SAM" id="MobiDB-lite"/>
    </source>
</evidence>
<sequence length="373" mass="41531">MSRCFPFPPPGFVVIGNKASDEALIDSIKKVEKANKEQRKEKRKEKKEMSKEKKEKKRLKKENKDTIKTKPTDTDHEAHKDAKILAEFGGENSHKRKHEEIEQLEGSSVTEEHGQPLNLQNPSYSSDSTQNCNKRRKQVSFANDGCGHGKIIRIKLPLQKHKESGSTVSEKQLSSTSGVNVLDKEPDVSTSEEQCCSTSGRSEIHKLQNCSGSGCTFLDYSGQDTKTSQVDADMTLLRTDISSHGLSSGPSNEMSSPVSANAEVLAQVHRQIIYDSVPGSCSTSLDKKMLKINSQYTNLIQNLYHMAMPQLVDNDEEWLFGGKTSEKLLKKTIVEKQFVDSSGVTCSGSSMQYPCARYLQEAKIFALPYTIPF</sequence>
<feature type="compositionally biased region" description="Basic and acidic residues" evidence="1">
    <location>
        <begin position="32"/>
        <end position="53"/>
    </location>
</feature>
<reference evidence="2" key="1">
    <citation type="submission" date="2023-02" db="EMBL/GenBank/DDBJ databases">
        <title>Genome of toxic invasive species Heracleum sosnowskyi carries increased number of genes despite the absence of recent whole-genome duplications.</title>
        <authorList>
            <person name="Schelkunov M."/>
            <person name="Shtratnikova V."/>
            <person name="Makarenko M."/>
            <person name="Klepikova A."/>
            <person name="Omelchenko D."/>
            <person name="Novikova G."/>
            <person name="Obukhova E."/>
            <person name="Bogdanov V."/>
            <person name="Penin A."/>
            <person name="Logacheva M."/>
        </authorList>
    </citation>
    <scope>NUCLEOTIDE SEQUENCE</scope>
    <source>
        <strain evidence="2">Hsosn_3</strain>
        <tissue evidence="2">Leaf</tissue>
    </source>
</reference>
<reference evidence="2" key="2">
    <citation type="submission" date="2023-05" db="EMBL/GenBank/DDBJ databases">
        <authorList>
            <person name="Schelkunov M.I."/>
        </authorList>
    </citation>
    <scope>NUCLEOTIDE SEQUENCE</scope>
    <source>
        <strain evidence="2">Hsosn_3</strain>
        <tissue evidence="2">Leaf</tissue>
    </source>
</reference>
<dbReference type="AlphaFoldDB" id="A0AAD8INY6"/>
<feature type="region of interest" description="Disordered" evidence="1">
    <location>
        <begin position="32"/>
        <end position="131"/>
    </location>
</feature>
<feature type="compositionally biased region" description="Polar residues" evidence="1">
    <location>
        <begin position="165"/>
        <end position="179"/>
    </location>
</feature>